<dbReference type="InterPro" id="IPR050970">
    <property type="entry name" value="Cl_channel_volt-gated"/>
</dbReference>
<evidence type="ECO:0000256" key="8">
    <source>
        <dbReference type="ARBA" id="ARBA00023214"/>
    </source>
</evidence>
<proteinExistence type="inferred from homology"/>
<dbReference type="InterPro" id="IPR046342">
    <property type="entry name" value="CBS_dom_sf"/>
</dbReference>
<evidence type="ECO:0000313" key="10">
    <source>
        <dbReference type="EnsemblMetazoa" id="PPA23423.1"/>
    </source>
</evidence>
<feature type="transmembrane region" description="Helical" evidence="9">
    <location>
        <begin position="676"/>
        <end position="697"/>
    </location>
</feature>
<dbReference type="PROSITE" id="PS51371">
    <property type="entry name" value="CBS"/>
    <property type="match status" value="1"/>
</dbReference>
<dbReference type="SUPFAM" id="SSF81340">
    <property type="entry name" value="Clc chloride channel"/>
    <property type="match status" value="1"/>
</dbReference>
<protein>
    <recommendedName>
        <fullName evidence="9">Chloride channel protein</fullName>
    </recommendedName>
</protein>
<evidence type="ECO:0000256" key="4">
    <source>
        <dbReference type="ARBA" id="ARBA00022737"/>
    </source>
</evidence>
<evidence type="ECO:0000256" key="5">
    <source>
        <dbReference type="ARBA" id="ARBA00022989"/>
    </source>
</evidence>
<dbReference type="CDD" id="cd03683">
    <property type="entry name" value="ClC_1_like"/>
    <property type="match status" value="1"/>
</dbReference>
<evidence type="ECO:0000256" key="2">
    <source>
        <dbReference type="ARBA" id="ARBA00022448"/>
    </source>
</evidence>
<evidence type="ECO:0000256" key="1">
    <source>
        <dbReference type="ARBA" id="ARBA00004141"/>
    </source>
</evidence>
<dbReference type="GO" id="GO:0005247">
    <property type="term" value="F:voltage-gated chloride channel activity"/>
    <property type="evidence" value="ECO:0000318"/>
    <property type="project" value="GO_Central"/>
</dbReference>
<dbReference type="PANTHER" id="PTHR45720:SF10">
    <property type="entry name" value="CHLORIDE CHANNEL PROTEIN 2"/>
    <property type="match status" value="1"/>
</dbReference>
<keyword evidence="8 9" id="KW-0868">Chloride</keyword>
<comment type="subcellular location">
    <subcellularLocation>
        <location evidence="1 9">Membrane</location>
        <topology evidence="1 9">Multi-pass membrane protein</topology>
    </subcellularLocation>
</comment>
<dbReference type="AlphaFoldDB" id="A0A2A6B3R2"/>
<dbReference type="InterPro" id="IPR000644">
    <property type="entry name" value="CBS_dom"/>
</dbReference>
<dbReference type="SUPFAM" id="SSF54631">
    <property type="entry name" value="CBS-domain pair"/>
    <property type="match status" value="2"/>
</dbReference>
<accession>A0A8R1YHR8</accession>
<gene>
    <name evidence="10" type="primary">WBGene00112977</name>
</gene>
<evidence type="ECO:0000256" key="3">
    <source>
        <dbReference type="ARBA" id="ARBA00022692"/>
    </source>
</evidence>
<keyword evidence="4" id="KW-0677">Repeat</keyword>
<sequence length="1117" mass="124374">MIQLEHIVIDPSPFQIVAHTSLAKVHSLFSLLGLNRAYVTRHGMLVGVIALREIRDAIERATDGELLPLDMTPHHKNVPSPTNSSPEILLRPPYIDVYEADHSDYEDNLQGKLEVVAGGRCANISDEDEESIPPFAFSIASMKSEQSIRKDPLIVKRIEARRNSTRMDEMTRRRSSIGSGRRNSIQRRLSVFPVSDNEGVNREDEQESNFSSSFGMSFKKSFQNPFDKRYANTNLSTLKEIPSRSDIKIEITEPIEEELAESLHMSTPSPDDCWSVGNVKGIDMTALKIKEEISRKSGKEKPSVSQKELTKNIIHEFGKTSAHWAILALLGRIMSSIALGMEYIVDQLHELHMYIYHLTWNIGKPHEHTSAAYCPGIPEMKTIMRGVQLKEYLTIRTLLTKIVGLTLVLCSGIPLGKEGPFVHISSIIASQLSKLMKGFKGIYENESRSYEMLAAGCAVGVACTFSAPIGGVLFSIEVTSVYFAVRNYWRGFFASACAAIITRISQPVIRGSDDPGLYAYFQTMYPTGRAFIVEELPIFALIGIICGILGAAYVRLHRRLVVWLRRNWFSKKTFQRYWFLYPIVASFLFGTITFPYGLGQHMSGEVKFNRALKHLFFNCSFIAHANSSLACPSKLLANWDGPNHETSIFFTLALFIIIHYFLSIIATTLPIPAGNFYPLLVLGAALGRCLGELVYFISGGRLLTWHGQIHNVYPGVYAVVGAASFAGAVTQTVSVAVLMFEMTSQLLFLLPVLIGVLISNAVASYLAPSIYDSIIRLKHLPYLPDIKRAESVFHSLTVCRAMVTPVEVVHGASTYASVQQLLLNLPKVSAFPVVDKPETMNLIGSVSRHTLNSILDDQIGSSTRRAEASQRFYATMPYSDAAFDALHNSSSEKSACCNFEERISLEGSSQESFKQKQINRYFEVKNKIYKYFRSCFGSSSPCAENSNSASKDDGGKHIDLIEHERIAWEQSRLTEIINVATLKIDTSPFVLPARTTLYKMHSLFSLLGLNRAYVVLRGHLIGVIALREVREIVELGQSGLLRSLDSDDEESDDTGIPRDLQHLNVGLPGVVAHSIYDGDDSDYEDNLQALLGASKAPKDVLKSSHLGKYHKHIQNTK</sequence>
<name>A0A2A6B3R2_PRIPA</name>
<dbReference type="Proteomes" id="UP000005239">
    <property type="component" value="Unassembled WGS sequence"/>
</dbReference>
<dbReference type="EnsemblMetazoa" id="PPA23423.1">
    <property type="protein sequence ID" value="PPA23423.1"/>
    <property type="gene ID" value="WBGene00112977"/>
</dbReference>
<keyword evidence="2 9" id="KW-0813">Transport</keyword>
<keyword evidence="6 9" id="KW-0406">Ion transport</keyword>
<feature type="transmembrane region" description="Helical" evidence="9">
    <location>
        <begin position="717"/>
        <end position="740"/>
    </location>
</feature>
<dbReference type="Gene3D" id="3.10.580.10">
    <property type="entry name" value="CBS-domain"/>
    <property type="match status" value="3"/>
</dbReference>
<organism evidence="10 11">
    <name type="scientific">Pristionchus pacificus</name>
    <name type="common">Parasitic nematode worm</name>
    <dbReference type="NCBI Taxonomy" id="54126"/>
    <lineage>
        <taxon>Eukaryota</taxon>
        <taxon>Metazoa</taxon>
        <taxon>Ecdysozoa</taxon>
        <taxon>Nematoda</taxon>
        <taxon>Chromadorea</taxon>
        <taxon>Rhabditida</taxon>
        <taxon>Rhabditina</taxon>
        <taxon>Diplogasteromorpha</taxon>
        <taxon>Diplogasteroidea</taxon>
        <taxon>Neodiplogasteridae</taxon>
        <taxon>Pristionchus</taxon>
    </lineage>
</organism>
<reference evidence="10" key="2">
    <citation type="submission" date="2022-06" db="UniProtKB">
        <authorList>
            <consortium name="EnsemblMetazoa"/>
        </authorList>
    </citation>
    <scope>IDENTIFICATION</scope>
    <source>
        <strain evidence="10">PS312</strain>
    </source>
</reference>
<evidence type="ECO:0000256" key="7">
    <source>
        <dbReference type="ARBA" id="ARBA00023136"/>
    </source>
</evidence>
<evidence type="ECO:0000256" key="6">
    <source>
        <dbReference type="ARBA" id="ARBA00023065"/>
    </source>
</evidence>
<comment type="caution">
    <text evidence="9">Lacks conserved residue(s) required for the propagation of feature annotation.</text>
</comment>
<feature type="transmembrane region" description="Helical" evidence="9">
    <location>
        <begin position="577"/>
        <end position="598"/>
    </location>
</feature>
<feature type="transmembrane region" description="Helical" evidence="9">
    <location>
        <begin position="488"/>
        <end position="509"/>
    </location>
</feature>
<keyword evidence="7 9" id="KW-0472">Membrane</keyword>
<dbReference type="OrthoDB" id="4564at2759"/>
<dbReference type="SMART" id="SM00116">
    <property type="entry name" value="CBS"/>
    <property type="match status" value="3"/>
</dbReference>
<dbReference type="InterPro" id="IPR001807">
    <property type="entry name" value="ClC"/>
</dbReference>
<dbReference type="PRINTS" id="PR00762">
    <property type="entry name" value="CLCHANNEL"/>
</dbReference>
<dbReference type="GO" id="GO:0006821">
    <property type="term" value="P:chloride transport"/>
    <property type="evidence" value="ECO:0000318"/>
    <property type="project" value="GO_Central"/>
</dbReference>
<feature type="transmembrane region" description="Helical" evidence="9">
    <location>
        <begin position="648"/>
        <end position="669"/>
    </location>
</feature>
<dbReference type="InterPro" id="IPR014743">
    <property type="entry name" value="Cl-channel_core"/>
</dbReference>
<keyword evidence="5 9" id="KW-1133">Transmembrane helix</keyword>
<comment type="similarity">
    <text evidence="9">Belongs to the chloride channel (TC 2.A.49) family.</text>
</comment>
<evidence type="ECO:0000313" key="11">
    <source>
        <dbReference type="Proteomes" id="UP000005239"/>
    </source>
</evidence>
<feature type="transmembrane region" description="Helical" evidence="9">
    <location>
        <begin position="536"/>
        <end position="556"/>
    </location>
</feature>
<feature type="transmembrane region" description="Helical" evidence="9">
    <location>
        <begin position="747"/>
        <end position="767"/>
    </location>
</feature>
<dbReference type="Gene3D" id="1.10.3080.10">
    <property type="entry name" value="Clc chloride channel"/>
    <property type="match status" value="1"/>
</dbReference>
<reference evidence="11" key="1">
    <citation type="journal article" date="2008" name="Nat. Genet.">
        <title>The Pristionchus pacificus genome provides a unique perspective on nematode lifestyle and parasitism.</title>
        <authorList>
            <person name="Dieterich C."/>
            <person name="Clifton S.W."/>
            <person name="Schuster L.N."/>
            <person name="Chinwalla A."/>
            <person name="Delehaunty K."/>
            <person name="Dinkelacker I."/>
            <person name="Fulton L."/>
            <person name="Fulton R."/>
            <person name="Godfrey J."/>
            <person name="Minx P."/>
            <person name="Mitreva M."/>
            <person name="Roeseler W."/>
            <person name="Tian H."/>
            <person name="Witte H."/>
            <person name="Yang S.P."/>
            <person name="Wilson R.K."/>
            <person name="Sommer R.J."/>
        </authorList>
    </citation>
    <scope>NUCLEOTIDE SEQUENCE [LARGE SCALE GENOMIC DNA]</scope>
    <source>
        <strain evidence="11">PS312</strain>
    </source>
</reference>
<keyword evidence="11" id="KW-1185">Reference proteome</keyword>
<feature type="transmembrane region" description="Helical" evidence="9">
    <location>
        <begin position="453"/>
        <end position="476"/>
    </location>
</feature>
<dbReference type="GO" id="GO:0005886">
    <property type="term" value="C:plasma membrane"/>
    <property type="evidence" value="ECO:0000318"/>
    <property type="project" value="GO_Central"/>
</dbReference>
<accession>A0A2A6B3R2</accession>
<dbReference type="PANTHER" id="PTHR45720">
    <property type="entry name" value="CHLORIDE CHANNEL PROTEIN 2"/>
    <property type="match status" value="1"/>
</dbReference>
<keyword evidence="3 9" id="KW-0812">Transmembrane</keyword>
<dbReference type="Pfam" id="PF00654">
    <property type="entry name" value="Voltage_CLC"/>
    <property type="match status" value="1"/>
</dbReference>
<evidence type="ECO:0000256" key="9">
    <source>
        <dbReference type="RuleBase" id="RU361221"/>
    </source>
</evidence>